<protein>
    <submittedName>
        <fullName evidence="6">Pilin</fullName>
    </submittedName>
</protein>
<dbReference type="EMBL" id="JACFXU010000014">
    <property type="protein sequence ID" value="MBA6412945.1"/>
    <property type="molecule type" value="Genomic_DNA"/>
</dbReference>
<dbReference type="InterPro" id="IPR045584">
    <property type="entry name" value="Pilin-like"/>
</dbReference>
<dbReference type="InterPro" id="IPR001082">
    <property type="entry name" value="Pilin"/>
</dbReference>
<keyword evidence="5" id="KW-0812">Transmembrane</keyword>
<keyword evidence="5" id="KW-1133">Transmembrane helix</keyword>
<evidence type="ECO:0000256" key="3">
    <source>
        <dbReference type="RuleBase" id="RU000389"/>
    </source>
</evidence>
<evidence type="ECO:0000256" key="1">
    <source>
        <dbReference type="ARBA" id="ARBA00005233"/>
    </source>
</evidence>
<reference evidence="6 7" key="1">
    <citation type="submission" date="2020-07" db="EMBL/GenBank/DDBJ databases">
        <title>Halieaceae bacterium, F7430, whole genome shotgun sequencing project.</title>
        <authorList>
            <person name="Jiang S."/>
            <person name="Liu Z.W."/>
            <person name="Du Z.J."/>
        </authorList>
    </citation>
    <scope>NUCLEOTIDE SEQUENCE [LARGE SCALE GENOMIC DNA]</scope>
    <source>
        <strain evidence="6 7">F7430</strain>
    </source>
</reference>
<dbReference type="PANTHER" id="PTHR30093:SF34">
    <property type="entry name" value="PREPILIN PEPTIDASE-DEPENDENT PROTEIN D"/>
    <property type="match status" value="1"/>
</dbReference>
<name>A0A7W2TVY9_9GAMM</name>
<dbReference type="InterPro" id="IPR012902">
    <property type="entry name" value="N_methyl_site"/>
</dbReference>
<dbReference type="Proteomes" id="UP000539350">
    <property type="component" value="Unassembled WGS sequence"/>
</dbReference>
<dbReference type="GO" id="GO:0009289">
    <property type="term" value="C:pilus"/>
    <property type="evidence" value="ECO:0007669"/>
    <property type="project" value="InterPro"/>
</dbReference>
<evidence type="ECO:0000256" key="5">
    <source>
        <dbReference type="SAM" id="Phobius"/>
    </source>
</evidence>
<keyword evidence="5" id="KW-0472">Membrane</keyword>
<keyword evidence="2" id="KW-0488">Methylation</keyword>
<evidence type="ECO:0000256" key="2">
    <source>
        <dbReference type="ARBA" id="ARBA00022481"/>
    </source>
</evidence>
<comment type="caution">
    <text evidence="6">The sequence shown here is derived from an EMBL/GenBank/DDBJ whole genome shotgun (WGS) entry which is preliminary data.</text>
</comment>
<evidence type="ECO:0000256" key="4">
    <source>
        <dbReference type="SAM" id="MobiDB-lite"/>
    </source>
</evidence>
<evidence type="ECO:0000313" key="7">
    <source>
        <dbReference type="Proteomes" id="UP000539350"/>
    </source>
</evidence>
<dbReference type="Gene3D" id="3.30.700.10">
    <property type="entry name" value="Glycoprotein, Type 4 Pilin"/>
    <property type="match status" value="1"/>
</dbReference>
<dbReference type="SUPFAM" id="SSF54523">
    <property type="entry name" value="Pili subunits"/>
    <property type="match status" value="1"/>
</dbReference>
<keyword evidence="7" id="KW-1185">Reference proteome</keyword>
<dbReference type="NCBIfam" id="TIGR02532">
    <property type="entry name" value="IV_pilin_GFxxxE"/>
    <property type="match status" value="1"/>
</dbReference>
<evidence type="ECO:0000313" key="6">
    <source>
        <dbReference type="EMBL" id="MBA6412945.1"/>
    </source>
</evidence>
<organism evidence="6 7">
    <name type="scientific">Sediminihaliea albiluteola</name>
    <dbReference type="NCBI Taxonomy" id="2758564"/>
    <lineage>
        <taxon>Bacteria</taxon>
        <taxon>Pseudomonadati</taxon>
        <taxon>Pseudomonadota</taxon>
        <taxon>Gammaproteobacteria</taxon>
        <taxon>Cellvibrionales</taxon>
        <taxon>Halieaceae</taxon>
        <taxon>Sediminihaliea</taxon>
    </lineage>
</organism>
<dbReference type="Pfam" id="PF07963">
    <property type="entry name" value="N_methyl"/>
    <property type="match status" value="1"/>
</dbReference>
<gene>
    <name evidence="6" type="ORF">H2508_07455</name>
</gene>
<dbReference type="RefSeq" id="WP_182171264.1">
    <property type="nucleotide sequence ID" value="NZ_JACFXU010000014.1"/>
</dbReference>
<dbReference type="AlphaFoldDB" id="A0A7W2TVY9"/>
<proteinExistence type="inferred from homology"/>
<keyword evidence="3" id="KW-0281">Fimbrium</keyword>
<sequence>MKLKQQAQQGFTLIELMIVIAIVGILAAIALPAYQDYTVRAKMSEPMAKLSAAKTAVTEYHATMGKLPTSGAEAGVAILASGNTMSDIIDVLTYTGGGSSNPLIAVTVKADHVPSGGASFQLSGSTQNDGTIKWKCKPGDKDGDDEMSDKYLPANCRG</sequence>
<accession>A0A7W2TVY9</accession>
<feature type="transmembrane region" description="Helical" evidence="5">
    <location>
        <begin position="12"/>
        <end position="34"/>
    </location>
</feature>
<dbReference type="Pfam" id="PF00114">
    <property type="entry name" value="Pilin"/>
    <property type="match status" value="1"/>
</dbReference>
<feature type="region of interest" description="Disordered" evidence="4">
    <location>
        <begin position="137"/>
        <end position="158"/>
    </location>
</feature>
<dbReference type="PROSITE" id="PS00409">
    <property type="entry name" value="PROKAR_NTER_METHYL"/>
    <property type="match status" value="1"/>
</dbReference>
<dbReference type="PANTHER" id="PTHR30093">
    <property type="entry name" value="GENERAL SECRETION PATHWAY PROTEIN G"/>
    <property type="match status" value="1"/>
</dbReference>
<dbReference type="GO" id="GO:0007155">
    <property type="term" value="P:cell adhesion"/>
    <property type="evidence" value="ECO:0007669"/>
    <property type="project" value="InterPro"/>
</dbReference>
<comment type="similarity">
    <text evidence="1 3">Belongs to the N-Me-Phe pilin family.</text>
</comment>